<evidence type="ECO:0000313" key="3">
    <source>
        <dbReference type="Proteomes" id="UP001345219"/>
    </source>
</evidence>
<feature type="region of interest" description="Disordered" evidence="1">
    <location>
        <begin position="601"/>
        <end position="641"/>
    </location>
</feature>
<evidence type="ECO:0000313" key="2">
    <source>
        <dbReference type="EMBL" id="KAK4772849.1"/>
    </source>
</evidence>
<accession>A0AAN7QN12</accession>
<protein>
    <submittedName>
        <fullName evidence="2">Uncharacterized protein</fullName>
    </submittedName>
</protein>
<keyword evidence="3" id="KW-1185">Reference proteome</keyword>
<feature type="region of interest" description="Disordered" evidence="1">
    <location>
        <begin position="556"/>
        <end position="578"/>
    </location>
</feature>
<gene>
    <name evidence="2" type="ORF">SAY87_027868</name>
</gene>
<reference evidence="2 3" key="1">
    <citation type="journal article" date="2023" name="Hortic Res">
        <title>Pangenome of water caltrop reveals structural variations and asymmetric subgenome divergence after allopolyploidization.</title>
        <authorList>
            <person name="Zhang X."/>
            <person name="Chen Y."/>
            <person name="Wang L."/>
            <person name="Yuan Y."/>
            <person name="Fang M."/>
            <person name="Shi L."/>
            <person name="Lu R."/>
            <person name="Comes H.P."/>
            <person name="Ma Y."/>
            <person name="Chen Y."/>
            <person name="Huang G."/>
            <person name="Zhou Y."/>
            <person name="Zheng Z."/>
            <person name="Qiu Y."/>
        </authorList>
    </citation>
    <scope>NUCLEOTIDE SEQUENCE [LARGE SCALE GENOMIC DNA]</scope>
    <source>
        <tissue evidence="2">Roots</tissue>
    </source>
</reference>
<dbReference type="AlphaFoldDB" id="A0AAN7QN12"/>
<dbReference type="InterPro" id="IPR008581">
    <property type="entry name" value="DUF863_pln"/>
</dbReference>
<name>A0AAN7QN12_9MYRT</name>
<dbReference type="PANTHER" id="PTHR33167:SF4">
    <property type="entry name" value="TRANSCRIPTION FACTOR, PUTATIVE (DUF863)-RELATED"/>
    <property type="match status" value="1"/>
</dbReference>
<evidence type="ECO:0000256" key="1">
    <source>
        <dbReference type="SAM" id="MobiDB-lite"/>
    </source>
</evidence>
<dbReference type="Proteomes" id="UP001345219">
    <property type="component" value="Chromosome 22"/>
</dbReference>
<comment type="caution">
    <text evidence="2">The sequence shown here is derived from an EMBL/GenBank/DDBJ whole genome shotgun (WGS) entry which is preliminary data.</text>
</comment>
<proteinExistence type="predicted"/>
<feature type="compositionally biased region" description="Basic and acidic residues" evidence="1">
    <location>
        <begin position="632"/>
        <end position="641"/>
    </location>
</feature>
<dbReference type="PANTHER" id="PTHR33167">
    <property type="entry name" value="TRANSCRIPTION FACTOR, PUTATIVE (DUF863)-RELATED"/>
    <property type="match status" value="1"/>
</dbReference>
<dbReference type="EMBL" id="JAXIOK010000004">
    <property type="protein sequence ID" value="KAK4772849.1"/>
    <property type="molecule type" value="Genomic_DNA"/>
</dbReference>
<dbReference type="Pfam" id="PF05904">
    <property type="entry name" value="DUF863"/>
    <property type="match status" value="1"/>
</dbReference>
<organism evidence="2 3">
    <name type="scientific">Trapa incisa</name>
    <dbReference type="NCBI Taxonomy" id="236973"/>
    <lineage>
        <taxon>Eukaryota</taxon>
        <taxon>Viridiplantae</taxon>
        <taxon>Streptophyta</taxon>
        <taxon>Embryophyta</taxon>
        <taxon>Tracheophyta</taxon>
        <taxon>Spermatophyta</taxon>
        <taxon>Magnoliopsida</taxon>
        <taxon>eudicotyledons</taxon>
        <taxon>Gunneridae</taxon>
        <taxon>Pentapetalae</taxon>
        <taxon>rosids</taxon>
        <taxon>malvids</taxon>
        <taxon>Myrtales</taxon>
        <taxon>Lythraceae</taxon>
        <taxon>Trapa</taxon>
    </lineage>
</organism>
<sequence>MMVSAGGMMAEVQRKTFFTGYHLTNDINEMGVNITLQLSCNKSNTNMKNGNQLNLLPRWPTSDVHFKCEKEELKKMILKQESIFRHQLHDLHRLYRIQSDLMNRMKFKGLCKSVAPTSPFQSNLFSLDDERKHHCPSEFLMSTRIPTSEESGIVSEPKVSSTPVRRLFDLELPADEYIAEEDKLPPCSKSGLHTEKLLAPTSGVISGHPKEIFNRRDNSTSSLASFHERGVLNNFNTGSKGNDFFGRSLNAEASSTPIQAEFKKVLEPLSLSSSLQSSNTQTSQKIFGVEICKKYHIDKQLSFHPTGNASAGSNMSYLKPFQDPKFTHGELLVRGTDGFGSFDSNVTDNSKSPNLDASGIKYSAEMKPSPEVNMKGHPSSLREVLDLNICPSDEEASSTLCYESSHAKPVRGEINLEAPVLEIEEYPQEESTDSKQGSSVMLDVKLDKKEEDGLLRVAAETLLVISSTGTDEIQVQTFRDKSKDAQSKTLQWFAEIIASSFLVDPETDPPPNRREHDPEGMDYFEFATLNLAETKTDEPSYKSPFSDDWQEKLFSGGVQKGRTRRGRQKKDFQKDVLPGLTSLSRSQVTEDLQMIEGLMRTTGRALRPELQKRNGTGKGSKARGRASSSSRKKNDDLRNAPAYEKLKCQEMVIEEGEGGLVGWGKRARRPKRPRCSMAVYSLCVSSGSFLE</sequence>